<evidence type="ECO:0000313" key="9">
    <source>
        <dbReference type="Proteomes" id="UP000559256"/>
    </source>
</evidence>
<evidence type="ECO:0000256" key="3">
    <source>
        <dbReference type="ARBA" id="ARBA00022833"/>
    </source>
</evidence>
<dbReference type="Proteomes" id="UP000559256">
    <property type="component" value="Unassembled WGS sequence"/>
</dbReference>
<keyword evidence="4" id="KW-0560">Oxidoreductase</keyword>
<keyword evidence="3" id="KW-0862">Zinc</keyword>
<evidence type="ECO:0000259" key="7">
    <source>
        <dbReference type="Pfam" id="PF08240"/>
    </source>
</evidence>
<dbReference type="SUPFAM" id="SSF50129">
    <property type="entry name" value="GroES-like"/>
    <property type="match status" value="1"/>
</dbReference>
<dbReference type="AlphaFoldDB" id="A0A8H5GWM1"/>
<dbReference type="PROSITE" id="PS00059">
    <property type="entry name" value="ADH_ZINC"/>
    <property type="match status" value="1"/>
</dbReference>
<reference evidence="8 9" key="1">
    <citation type="journal article" date="2020" name="ISME J.">
        <title>Uncovering the hidden diversity of litter-decomposition mechanisms in mushroom-forming fungi.</title>
        <authorList>
            <person name="Floudas D."/>
            <person name="Bentzer J."/>
            <person name="Ahren D."/>
            <person name="Johansson T."/>
            <person name="Persson P."/>
            <person name="Tunlid A."/>
        </authorList>
    </citation>
    <scope>NUCLEOTIDE SEQUENCE [LARGE SCALE GENOMIC DNA]</scope>
    <source>
        <strain evidence="8 9">CBS 291.85</strain>
    </source>
</reference>
<dbReference type="PANTHER" id="PTHR42940">
    <property type="entry name" value="ALCOHOL DEHYDROGENASE 1-RELATED"/>
    <property type="match status" value="1"/>
</dbReference>
<comment type="caution">
    <text evidence="8">The sequence shown here is derived from an EMBL/GenBank/DDBJ whole genome shotgun (WGS) entry which is preliminary data.</text>
</comment>
<dbReference type="InterPro" id="IPR011032">
    <property type="entry name" value="GroES-like_sf"/>
</dbReference>
<feature type="chain" id="PRO_5034674461" description="Alcohol dehydrogenase-like N-terminal domain-containing protein" evidence="6">
    <location>
        <begin position="23"/>
        <end position="209"/>
    </location>
</feature>
<evidence type="ECO:0000256" key="6">
    <source>
        <dbReference type="SAM" id="SignalP"/>
    </source>
</evidence>
<keyword evidence="2" id="KW-0479">Metal-binding</keyword>
<organism evidence="8 9">
    <name type="scientific">Tetrapyrgos nigripes</name>
    <dbReference type="NCBI Taxonomy" id="182062"/>
    <lineage>
        <taxon>Eukaryota</taxon>
        <taxon>Fungi</taxon>
        <taxon>Dikarya</taxon>
        <taxon>Basidiomycota</taxon>
        <taxon>Agaricomycotina</taxon>
        <taxon>Agaricomycetes</taxon>
        <taxon>Agaricomycetidae</taxon>
        <taxon>Agaricales</taxon>
        <taxon>Marasmiineae</taxon>
        <taxon>Marasmiaceae</taxon>
        <taxon>Tetrapyrgos</taxon>
    </lineage>
</organism>
<comment type="cofactor">
    <cofactor evidence="1">
        <name>Zn(2+)</name>
        <dbReference type="ChEBI" id="CHEBI:29105"/>
    </cofactor>
</comment>
<keyword evidence="6" id="KW-0732">Signal</keyword>
<feature type="domain" description="Alcohol dehydrogenase-like N-terminal" evidence="7">
    <location>
        <begin position="113"/>
        <end position="164"/>
    </location>
</feature>
<dbReference type="EMBL" id="JAACJM010000006">
    <property type="protein sequence ID" value="KAF5372180.1"/>
    <property type="molecule type" value="Genomic_DNA"/>
</dbReference>
<proteinExistence type="predicted"/>
<dbReference type="Gene3D" id="3.90.180.10">
    <property type="entry name" value="Medium-chain alcohol dehydrogenases, catalytic domain"/>
    <property type="match status" value="1"/>
</dbReference>
<keyword evidence="9" id="KW-1185">Reference proteome</keyword>
<feature type="region of interest" description="Disordered" evidence="5">
    <location>
        <begin position="60"/>
        <end position="79"/>
    </location>
</feature>
<feature type="signal peptide" evidence="6">
    <location>
        <begin position="1"/>
        <end position="22"/>
    </location>
</feature>
<dbReference type="PANTHER" id="PTHR42940:SF8">
    <property type="entry name" value="VACUOLAR PROTEIN SORTING-ASSOCIATED PROTEIN 11"/>
    <property type="match status" value="1"/>
</dbReference>
<dbReference type="InterPro" id="IPR002328">
    <property type="entry name" value="ADH_Zn_CS"/>
</dbReference>
<dbReference type="GO" id="GO:0008270">
    <property type="term" value="F:zinc ion binding"/>
    <property type="evidence" value="ECO:0007669"/>
    <property type="project" value="InterPro"/>
</dbReference>
<name>A0A8H5GWM1_9AGAR</name>
<dbReference type="Pfam" id="PF08240">
    <property type="entry name" value="ADH_N"/>
    <property type="match status" value="1"/>
</dbReference>
<protein>
    <recommendedName>
        <fullName evidence="7">Alcohol dehydrogenase-like N-terminal domain-containing protein</fullName>
    </recommendedName>
</protein>
<evidence type="ECO:0000256" key="4">
    <source>
        <dbReference type="ARBA" id="ARBA00023002"/>
    </source>
</evidence>
<dbReference type="GO" id="GO:0016491">
    <property type="term" value="F:oxidoreductase activity"/>
    <property type="evidence" value="ECO:0007669"/>
    <property type="project" value="UniProtKB-KW"/>
</dbReference>
<sequence length="209" mass="22251">MRTFFTAALVVLLAQSFTLANGQSCVLEVNAPAIYFAAFLMARPVLEPASQSENAIFKSASGQVPPPAAGDGLNSKTGLSDSNPPYESIQFRGSPSGQIVQKTFTYSLDDLASNEVIIKVTDSGLCFTDIHMLKKDMCLGHEGVGIVQAVGSGCKTVKVGDRVGWGYANSKPVVDYNHRDFTTVYDLQSYQSTCASICILAFGGYLAAL</sequence>
<dbReference type="OrthoDB" id="1879366at2759"/>
<evidence type="ECO:0000256" key="5">
    <source>
        <dbReference type="SAM" id="MobiDB-lite"/>
    </source>
</evidence>
<evidence type="ECO:0000256" key="2">
    <source>
        <dbReference type="ARBA" id="ARBA00022723"/>
    </source>
</evidence>
<evidence type="ECO:0000313" key="8">
    <source>
        <dbReference type="EMBL" id="KAF5372180.1"/>
    </source>
</evidence>
<gene>
    <name evidence="8" type="ORF">D9758_004972</name>
</gene>
<dbReference type="InterPro" id="IPR013154">
    <property type="entry name" value="ADH-like_N"/>
</dbReference>
<accession>A0A8H5GWM1</accession>
<evidence type="ECO:0000256" key="1">
    <source>
        <dbReference type="ARBA" id="ARBA00001947"/>
    </source>
</evidence>